<evidence type="ECO:0000256" key="1">
    <source>
        <dbReference type="ARBA" id="ARBA00022450"/>
    </source>
</evidence>
<feature type="domain" description="Carrier" evidence="3">
    <location>
        <begin position="1"/>
        <end position="50"/>
    </location>
</feature>
<dbReference type="PROSITE" id="PS50075">
    <property type="entry name" value="CARRIER"/>
    <property type="match status" value="1"/>
</dbReference>
<dbReference type="GO" id="GO:0031177">
    <property type="term" value="F:phosphopantetheine binding"/>
    <property type="evidence" value="ECO:0007669"/>
    <property type="project" value="InterPro"/>
</dbReference>
<evidence type="ECO:0000256" key="2">
    <source>
        <dbReference type="ARBA" id="ARBA00022553"/>
    </source>
</evidence>
<dbReference type="InterPro" id="IPR036736">
    <property type="entry name" value="ACP-like_sf"/>
</dbReference>
<dbReference type="SUPFAM" id="SSF47336">
    <property type="entry name" value="ACP-like"/>
    <property type="match status" value="1"/>
</dbReference>
<accession>A0A499VDL8</accession>
<dbReference type="InterPro" id="IPR020806">
    <property type="entry name" value="PKS_PP-bd"/>
</dbReference>
<dbReference type="GO" id="GO:0017000">
    <property type="term" value="P:antibiotic biosynthetic process"/>
    <property type="evidence" value="ECO:0007669"/>
    <property type="project" value="UniProtKB-ARBA"/>
</dbReference>
<evidence type="ECO:0000313" key="4">
    <source>
        <dbReference type="EMBL" id="BBJ46266.1"/>
    </source>
</evidence>
<dbReference type="InterPro" id="IPR009081">
    <property type="entry name" value="PP-bd_ACP"/>
</dbReference>
<gene>
    <name evidence="4" type="ORF">SSPO_089840</name>
</gene>
<name>A0A499VDL8_9ACTN</name>
<evidence type="ECO:0000259" key="3">
    <source>
        <dbReference type="PROSITE" id="PS50075"/>
    </source>
</evidence>
<reference evidence="4 5" key="1">
    <citation type="journal article" date="2020" name="Int. J. Syst. Evol. Microbiol.">
        <title>Reclassification of Streptomyces castelarensis and Streptomyces sporoclivatus as later heterotypic synonyms of Streptomyces antimycoticus.</title>
        <authorList>
            <person name="Komaki H."/>
            <person name="Tamura T."/>
        </authorList>
    </citation>
    <scope>NUCLEOTIDE SEQUENCE [LARGE SCALE GENOMIC DNA]</scope>
    <source>
        <strain evidence="4 5">NBRC 100767</strain>
    </source>
</reference>
<dbReference type="AlphaFoldDB" id="A0A499VDL8"/>
<dbReference type="EMBL" id="AP019620">
    <property type="protein sequence ID" value="BBJ46266.1"/>
    <property type="molecule type" value="Genomic_DNA"/>
</dbReference>
<keyword evidence="2" id="KW-0597">Phosphoprotein</keyword>
<organism evidence="4 5">
    <name type="scientific">Streptomyces antimycoticus</name>
    <dbReference type="NCBI Taxonomy" id="68175"/>
    <lineage>
        <taxon>Bacteria</taxon>
        <taxon>Bacillati</taxon>
        <taxon>Actinomycetota</taxon>
        <taxon>Actinomycetes</taxon>
        <taxon>Kitasatosporales</taxon>
        <taxon>Streptomycetaceae</taxon>
        <taxon>Streptomyces</taxon>
        <taxon>Streptomyces violaceusniger group</taxon>
    </lineage>
</organism>
<keyword evidence="1" id="KW-0596">Phosphopantetheine</keyword>
<dbReference type="Pfam" id="PF00550">
    <property type="entry name" value="PP-binding"/>
    <property type="match status" value="1"/>
</dbReference>
<dbReference type="InterPro" id="IPR006162">
    <property type="entry name" value="Ppantetheine_attach_site"/>
</dbReference>
<dbReference type="SMART" id="SM00823">
    <property type="entry name" value="PKS_PP"/>
    <property type="match status" value="1"/>
</dbReference>
<evidence type="ECO:0000313" key="5">
    <source>
        <dbReference type="Proteomes" id="UP000463951"/>
    </source>
</evidence>
<sequence>MLFTEIGLDSLMAVELRDRLAKRTALRLPPSFVFDHPTLRMLARQLRDELEKADADASPGGARE</sequence>
<dbReference type="Gene3D" id="1.10.1200.10">
    <property type="entry name" value="ACP-like"/>
    <property type="match status" value="1"/>
</dbReference>
<proteinExistence type="predicted"/>
<dbReference type="PROSITE" id="PS00012">
    <property type="entry name" value="PHOSPHOPANTETHEINE"/>
    <property type="match status" value="1"/>
</dbReference>
<protein>
    <recommendedName>
        <fullName evidence="3">Carrier domain-containing protein</fullName>
    </recommendedName>
</protein>
<dbReference type="Proteomes" id="UP000463951">
    <property type="component" value="Chromosome"/>
</dbReference>